<dbReference type="EMBL" id="PGOL01002424">
    <property type="protein sequence ID" value="PKI48219.1"/>
    <property type="molecule type" value="Genomic_DNA"/>
</dbReference>
<keyword evidence="3" id="KW-1185">Reference proteome</keyword>
<name>A0A2I0IW38_PUNGR</name>
<dbReference type="AlphaFoldDB" id="A0A2I0IW38"/>
<protein>
    <submittedName>
        <fullName evidence="2">Uncharacterized protein</fullName>
    </submittedName>
</protein>
<organism evidence="2 3">
    <name type="scientific">Punica granatum</name>
    <name type="common">Pomegranate</name>
    <dbReference type="NCBI Taxonomy" id="22663"/>
    <lineage>
        <taxon>Eukaryota</taxon>
        <taxon>Viridiplantae</taxon>
        <taxon>Streptophyta</taxon>
        <taxon>Embryophyta</taxon>
        <taxon>Tracheophyta</taxon>
        <taxon>Spermatophyta</taxon>
        <taxon>Magnoliopsida</taxon>
        <taxon>eudicotyledons</taxon>
        <taxon>Gunneridae</taxon>
        <taxon>Pentapetalae</taxon>
        <taxon>rosids</taxon>
        <taxon>malvids</taxon>
        <taxon>Myrtales</taxon>
        <taxon>Lythraceae</taxon>
        <taxon>Punica</taxon>
    </lineage>
</organism>
<reference evidence="2 3" key="1">
    <citation type="submission" date="2017-11" db="EMBL/GenBank/DDBJ databases">
        <title>De-novo sequencing of pomegranate (Punica granatum L.) genome.</title>
        <authorList>
            <person name="Akparov Z."/>
            <person name="Amiraslanov A."/>
            <person name="Hajiyeva S."/>
            <person name="Abbasov M."/>
            <person name="Kaur K."/>
            <person name="Hamwieh A."/>
            <person name="Solovyev V."/>
            <person name="Salamov A."/>
            <person name="Braich B."/>
            <person name="Kosarev P."/>
            <person name="Mahmoud A."/>
            <person name="Hajiyev E."/>
            <person name="Babayeva S."/>
            <person name="Izzatullayeva V."/>
            <person name="Mammadov A."/>
            <person name="Mammadov A."/>
            <person name="Sharifova S."/>
            <person name="Ojaghi J."/>
            <person name="Eynullazada K."/>
            <person name="Bayramov B."/>
            <person name="Abdulazimova A."/>
            <person name="Shahmuradov I."/>
        </authorList>
    </citation>
    <scope>NUCLEOTIDE SEQUENCE [LARGE SCALE GENOMIC DNA]</scope>
    <source>
        <strain evidence="3">cv. AG2017</strain>
        <tissue evidence="2">Leaf</tissue>
    </source>
</reference>
<evidence type="ECO:0000256" key="1">
    <source>
        <dbReference type="SAM" id="MobiDB-lite"/>
    </source>
</evidence>
<evidence type="ECO:0000313" key="3">
    <source>
        <dbReference type="Proteomes" id="UP000233551"/>
    </source>
</evidence>
<evidence type="ECO:0000313" key="2">
    <source>
        <dbReference type="EMBL" id="PKI48219.1"/>
    </source>
</evidence>
<feature type="compositionally biased region" description="Low complexity" evidence="1">
    <location>
        <begin position="33"/>
        <end position="42"/>
    </location>
</feature>
<feature type="region of interest" description="Disordered" evidence="1">
    <location>
        <begin position="22"/>
        <end position="48"/>
    </location>
</feature>
<dbReference type="Proteomes" id="UP000233551">
    <property type="component" value="Unassembled WGS sequence"/>
</dbReference>
<accession>A0A2I0IW38</accession>
<proteinExistence type="predicted"/>
<sequence length="275" mass="30958">MEKRETRGPIYFGIEEATLDPYGPRELSATSPSRVAVSSHGSRGSRRALRLRSKPVRIMPIHLIRQTTVKAREKTNFGKEETVLASGESRELMGPSLGTRPWAPMALPWPRGFSYLNPSRFPSRYIHVKRASCTVERLSDRDHLFTGESVGREGPFARDGTTRRSRGKKWHVVEVRVRPMTVSGPDSLAVGRMEGLSHRFWDGASGEEGWSRGLGGQAEGVRGVRTRMWTLVGARITRFWIARLGSVHLPLGTRDGQRERSSRHLSFYDPKVEGR</sequence>
<comment type="caution">
    <text evidence="2">The sequence shown here is derived from an EMBL/GenBank/DDBJ whole genome shotgun (WGS) entry which is preliminary data.</text>
</comment>
<gene>
    <name evidence="2" type="ORF">CRG98_031374</name>
</gene>